<keyword evidence="2" id="KW-0378">Hydrolase</keyword>
<dbReference type="Pfam" id="PF03266">
    <property type="entry name" value="NTPase_1"/>
    <property type="match status" value="1"/>
</dbReference>
<dbReference type="GO" id="GO:0005524">
    <property type="term" value="F:ATP binding"/>
    <property type="evidence" value="ECO:0007669"/>
    <property type="project" value="UniProtKB-KW"/>
</dbReference>
<dbReference type="EMBL" id="NMUJ01000034">
    <property type="protein sequence ID" value="OYV02942.1"/>
    <property type="molecule type" value="Genomic_DNA"/>
</dbReference>
<gene>
    <name evidence="4" type="ORF">CGW93_03160</name>
</gene>
<evidence type="ECO:0000256" key="2">
    <source>
        <dbReference type="ARBA" id="ARBA00022801"/>
    </source>
</evidence>
<evidence type="ECO:0000313" key="4">
    <source>
        <dbReference type="EMBL" id="OYV02942.1"/>
    </source>
</evidence>
<dbReference type="Gene3D" id="3.40.50.300">
    <property type="entry name" value="P-loop containing nucleotide triphosphate hydrolases"/>
    <property type="match status" value="1"/>
</dbReference>
<name>A0A257LU46_UNCW3</name>
<accession>A0A257LU46</accession>
<dbReference type="SUPFAM" id="SSF52540">
    <property type="entry name" value="P-loop containing nucleoside triphosphate hydrolases"/>
    <property type="match status" value="1"/>
</dbReference>
<dbReference type="AlphaFoldDB" id="A0A257LU46"/>
<dbReference type="PANTHER" id="PTHR43146">
    <property type="entry name" value="CANCER-RELATED NUCLEOSIDE-TRIPHOSPHATASE"/>
    <property type="match status" value="1"/>
</dbReference>
<evidence type="ECO:0000256" key="3">
    <source>
        <dbReference type="ARBA" id="ARBA00022840"/>
    </source>
</evidence>
<dbReference type="GO" id="GO:0017111">
    <property type="term" value="F:ribonucleoside triphosphate phosphatase activity"/>
    <property type="evidence" value="ECO:0007669"/>
    <property type="project" value="InterPro"/>
</dbReference>
<proteinExistence type="inferred from homology"/>
<dbReference type="InterPro" id="IPR004948">
    <property type="entry name" value="Nuc-triphosphatase_THEP1"/>
</dbReference>
<keyword evidence="3" id="KW-0067">ATP-binding</keyword>
<evidence type="ECO:0000313" key="5">
    <source>
        <dbReference type="Proteomes" id="UP000216312"/>
    </source>
</evidence>
<reference evidence="5" key="1">
    <citation type="submission" date="2017-07" db="EMBL/GenBank/DDBJ databases">
        <title>Novel pathways for hydrocarbon cycling and metabolic interdependencies in hydrothermal sediment communities.</title>
        <authorList>
            <person name="Dombrowski N."/>
            <person name="Seitz K."/>
            <person name="Teske A."/>
            <person name="Baker B."/>
        </authorList>
    </citation>
    <scope>NUCLEOTIDE SEQUENCE [LARGE SCALE GENOMIC DNA]</scope>
</reference>
<dbReference type="InterPro" id="IPR027417">
    <property type="entry name" value="P-loop_NTPase"/>
</dbReference>
<protein>
    <submittedName>
        <fullName evidence="4">AAA family ATPase</fullName>
    </submittedName>
</protein>
<dbReference type="PANTHER" id="PTHR43146:SF1">
    <property type="entry name" value="CANCER-RELATED NUCLEOSIDE-TRIPHOSPHATASE"/>
    <property type="match status" value="1"/>
</dbReference>
<evidence type="ECO:0000256" key="1">
    <source>
        <dbReference type="ARBA" id="ARBA00022741"/>
    </source>
</evidence>
<dbReference type="NCBIfam" id="NF010248">
    <property type="entry name" value="PRK13695.1"/>
    <property type="match status" value="1"/>
</dbReference>
<dbReference type="HAMAP" id="MF_00796">
    <property type="entry name" value="NTPase_1"/>
    <property type="match status" value="1"/>
</dbReference>
<dbReference type="Proteomes" id="UP000216312">
    <property type="component" value="Unassembled WGS sequence"/>
</dbReference>
<sequence length="198" mass="22492">MVDESRCYQHLTTQGVYQLRDGLMPNNFLITGNPGVGKTTLIKRLLPHLINPAGFYTQELRDTNGKRVGFEIVRIDTNEREVFAHIEFEDMPHVGKYGVNVDILNQIGVKAIETAIRMGHPIVVDEIGKMELLSDKFQRAILEVLDLPNLFIATLTKSKLPFVTSIKHRSDVEIFYLTRKNKQTILNQLTAIISSFVI</sequence>
<organism evidence="4 5">
    <name type="scientific">candidate division WOR-3 bacterium 4484_18</name>
    <dbReference type="NCBI Taxonomy" id="2020626"/>
    <lineage>
        <taxon>Bacteria</taxon>
        <taxon>Bacteria division WOR-3</taxon>
    </lineage>
</organism>
<keyword evidence="1" id="KW-0547">Nucleotide-binding</keyword>
<comment type="caution">
    <text evidence="4">The sequence shown here is derived from an EMBL/GenBank/DDBJ whole genome shotgun (WGS) entry which is preliminary data.</text>
</comment>